<evidence type="ECO:0000259" key="11">
    <source>
        <dbReference type="Pfam" id="PF04234"/>
    </source>
</evidence>
<reference evidence="13" key="1">
    <citation type="submission" date="2022-01" db="EMBL/GenBank/DDBJ databases">
        <authorList>
            <person name="Criscuolo A."/>
        </authorList>
    </citation>
    <scope>NUCLEOTIDE SEQUENCE</scope>
    <source>
        <strain evidence="13">CIP111893</strain>
    </source>
</reference>
<feature type="transmembrane region" description="Helical" evidence="9">
    <location>
        <begin position="245"/>
        <end position="264"/>
    </location>
</feature>
<keyword evidence="5 10" id="KW-0732">Signal</keyword>
<dbReference type="PANTHER" id="PTHR34820">
    <property type="entry name" value="INNER MEMBRANE PROTEIN YEBZ"/>
    <property type="match status" value="1"/>
</dbReference>
<keyword evidence="14" id="KW-1185">Reference proteome</keyword>
<dbReference type="InterPro" id="IPR007348">
    <property type="entry name" value="CopC_dom"/>
</dbReference>
<evidence type="ECO:0000256" key="4">
    <source>
        <dbReference type="ARBA" id="ARBA00022723"/>
    </source>
</evidence>
<feature type="transmembrane region" description="Helical" evidence="9">
    <location>
        <begin position="365"/>
        <end position="393"/>
    </location>
</feature>
<dbReference type="EMBL" id="CAKMMF010000019">
    <property type="protein sequence ID" value="CAH1211814.1"/>
    <property type="molecule type" value="Genomic_DNA"/>
</dbReference>
<keyword evidence="7" id="KW-0186">Copper</keyword>
<feature type="transmembrane region" description="Helical" evidence="9">
    <location>
        <begin position="302"/>
        <end position="324"/>
    </location>
</feature>
<dbReference type="Gene3D" id="2.60.40.1220">
    <property type="match status" value="1"/>
</dbReference>
<proteinExistence type="predicted"/>
<evidence type="ECO:0000256" key="7">
    <source>
        <dbReference type="ARBA" id="ARBA00023008"/>
    </source>
</evidence>
<evidence type="ECO:0000256" key="10">
    <source>
        <dbReference type="SAM" id="SignalP"/>
    </source>
</evidence>
<organism evidence="13 14">
    <name type="scientific">Paenibacillus plantiphilus</name>
    <dbReference type="NCBI Taxonomy" id="2905650"/>
    <lineage>
        <taxon>Bacteria</taxon>
        <taxon>Bacillati</taxon>
        <taxon>Bacillota</taxon>
        <taxon>Bacilli</taxon>
        <taxon>Bacillales</taxon>
        <taxon>Paenibacillaceae</taxon>
        <taxon>Paenibacillus</taxon>
    </lineage>
</organism>
<dbReference type="RefSeq" id="WP_236343815.1">
    <property type="nucleotide sequence ID" value="NZ_CAKMMF010000019.1"/>
</dbReference>
<comment type="subcellular location">
    <subcellularLocation>
        <location evidence="1">Cell membrane</location>
        <topology evidence="1">Multi-pass membrane protein</topology>
    </subcellularLocation>
</comment>
<evidence type="ECO:0000256" key="1">
    <source>
        <dbReference type="ARBA" id="ARBA00004651"/>
    </source>
</evidence>
<dbReference type="InterPro" id="IPR032694">
    <property type="entry name" value="CopC/D"/>
</dbReference>
<evidence type="ECO:0000256" key="5">
    <source>
        <dbReference type="ARBA" id="ARBA00022729"/>
    </source>
</evidence>
<dbReference type="Pfam" id="PF04234">
    <property type="entry name" value="CopC"/>
    <property type="match status" value="1"/>
</dbReference>
<feature type="transmembrane region" description="Helical" evidence="9">
    <location>
        <begin position="405"/>
        <end position="426"/>
    </location>
</feature>
<dbReference type="InterPro" id="IPR008457">
    <property type="entry name" value="Cu-R_CopD_dom"/>
</dbReference>
<dbReference type="InterPro" id="IPR014756">
    <property type="entry name" value="Ig_E-set"/>
</dbReference>
<dbReference type="InterPro" id="IPR014755">
    <property type="entry name" value="Cu-Rt/internalin_Ig-like"/>
</dbReference>
<evidence type="ECO:0000256" key="9">
    <source>
        <dbReference type="SAM" id="Phobius"/>
    </source>
</evidence>
<evidence type="ECO:0000256" key="3">
    <source>
        <dbReference type="ARBA" id="ARBA00022692"/>
    </source>
</evidence>
<keyword evidence="8 9" id="KW-0472">Membrane</keyword>
<feature type="transmembrane region" description="Helical" evidence="9">
    <location>
        <begin position="207"/>
        <end position="225"/>
    </location>
</feature>
<evidence type="ECO:0000313" key="13">
    <source>
        <dbReference type="EMBL" id="CAH1211814.1"/>
    </source>
</evidence>
<dbReference type="Proteomes" id="UP000838686">
    <property type="component" value="Unassembled WGS sequence"/>
</dbReference>
<name>A0ABN8GRE2_9BACL</name>
<evidence type="ECO:0000313" key="14">
    <source>
        <dbReference type="Proteomes" id="UP000838686"/>
    </source>
</evidence>
<feature type="chain" id="PRO_5045980329" evidence="10">
    <location>
        <begin position="38"/>
        <end position="551"/>
    </location>
</feature>
<keyword evidence="4" id="KW-0479">Metal-binding</keyword>
<evidence type="ECO:0000256" key="2">
    <source>
        <dbReference type="ARBA" id="ARBA00022475"/>
    </source>
</evidence>
<dbReference type="PANTHER" id="PTHR34820:SF4">
    <property type="entry name" value="INNER MEMBRANE PROTEIN YEBZ"/>
    <property type="match status" value="1"/>
</dbReference>
<sequence length="551" mass="60395">MFVYPRYLISIGKACSRIAAGLLFILLLIGSPGTAGAHAELEQAVPDPNTRVDVSPSAVELYFNEAIEANVGSITVLDSRSNRVTEDVAVAGSDRKSLRLALPQLREGVYTVSYQIVSADGHPVSGSYIFVVGNPPESVDASAFNPHSEMGHEGHTAETQLTTEQFIIYAVRILYYLALLLAAGLVLWSVIGVRVDAASKVVPGWELFALRALLIAAILYIFVHARDILIGFPSEEYSRLFLQTAVGRGWIALLVLTVASFMLLRLGRTVRVLWVAALLGLESWSGHAVVFKPALLTVLMDFIHLAGSAVLAGGLALLLALWFADRKEAGRFAARFSRAALISLALLVLSGIGMTLMFLPSWSYLFYTGWGTLLLIKTGLVCLVFLTGGLLHLRARRGDLPTYSLLRIDIGLMALIIAVAALFTYISPLPANAPVYNHKMGADMHYTLRISPNKPGVNKFTLKVWLPEEVGMPKSVLLRLRSLDREELGPIDVPLEINKEDKDLTSFEGFVKADYVAEGPFIPFAGGWKAEIRIMDQEDNEKVEQYEFTNY</sequence>
<feature type="domain" description="CopC" evidence="11">
    <location>
        <begin position="38"/>
        <end position="132"/>
    </location>
</feature>
<accession>A0ABN8GRE2</accession>
<evidence type="ECO:0000256" key="6">
    <source>
        <dbReference type="ARBA" id="ARBA00022989"/>
    </source>
</evidence>
<protein>
    <submittedName>
        <fullName evidence="13">Copper transport protein YcnJ</fullName>
    </submittedName>
</protein>
<keyword evidence="2" id="KW-1003">Cell membrane</keyword>
<keyword evidence="3 9" id="KW-0812">Transmembrane</keyword>
<comment type="caution">
    <text evidence="13">The sequence shown here is derived from an EMBL/GenBank/DDBJ whole genome shotgun (WGS) entry which is preliminary data.</text>
</comment>
<feature type="signal peptide" evidence="10">
    <location>
        <begin position="1"/>
        <end position="37"/>
    </location>
</feature>
<evidence type="ECO:0000256" key="8">
    <source>
        <dbReference type="ARBA" id="ARBA00023136"/>
    </source>
</evidence>
<gene>
    <name evidence="13" type="primary">ycnJ</name>
    <name evidence="13" type="ORF">PAECIP111893_03477</name>
</gene>
<evidence type="ECO:0000259" key="12">
    <source>
        <dbReference type="Pfam" id="PF05425"/>
    </source>
</evidence>
<keyword evidence="6 9" id="KW-1133">Transmembrane helix</keyword>
<dbReference type="SUPFAM" id="SSF81296">
    <property type="entry name" value="E set domains"/>
    <property type="match status" value="1"/>
</dbReference>
<feature type="transmembrane region" description="Helical" evidence="9">
    <location>
        <begin position="173"/>
        <end position="195"/>
    </location>
</feature>
<dbReference type="Pfam" id="PF05425">
    <property type="entry name" value="CopD"/>
    <property type="match status" value="1"/>
</dbReference>
<feature type="domain" description="Copper resistance protein D" evidence="12">
    <location>
        <begin position="331"/>
        <end position="422"/>
    </location>
</feature>
<feature type="transmembrane region" description="Helical" evidence="9">
    <location>
        <begin position="336"/>
        <end position="359"/>
    </location>
</feature>
<feature type="transmembrane region" description="Helical" evidence="9">
    <location>
        <begin position="271"/>
        <end position="290"/>
    </location>
</feature>